<accession>A0A9N9MSU2</accession>
<evidence type="ECO:0000256" key="10">
    <source>
        <dbReference type="ARBA" id="ARBA00023136"/>
    </source>
</evidence>
<dbReference type="InterPro" id="IPR019342">
    <property type="entry name" value="NADH_UbQ_OxRdtase_FeS-su5"/>
</dbReference>
<dbReference type="Pfam" id="PF10200">
    <property type="entry name" value="Ndufs5"/>
    <property type="match status" value="1"/>
</dbReference>
<evidence type="ECO:0000256" key="4">
    <source>
        <dbReference type="ARBA" id="ARBA00007372"/>
    </source>
</evidence>
<evidence type="ECO:0000256" key="9">
    <source>
        <dbReference type="ARBA" id="ARBA00023128"/>
    </source>
</evidence>
<keyword evidence="5" id="KW-0813">Transport</keyword>
<keyword evidence="6" id="KW-0679">Respiratory chain</keyword>
<evidence type="ECO:0008006" key="16">
    <source>
        <dbReference type="Google" id="ProtNLM"/>
    </source>
</evidence>
<evidence type="ECO:0000256" key="13">
    <source>
        <dbReference type="SAM" id="MobiDB-lite"/>
    </source>
</evidence>
<dbReference type="GO" id="GO:0005758">
    <property type="term" value="C:mitochondrial intermembrane space"/>
    <property type="evidence" value="ECO:0007669"/>
    <property type="project" value="UniProtKB-SubCell"/>
</dbReference>
<keyword evidence="7" id="KW-0999">Mitochondrion inner membrane</keyword>
<keyword evidence="9" id="KW-0496">Mitochondrion</keyword>
<keyword evidence="8" id="KW-0249">Electron transport</keyword>
<feature type="region of interest" description="Disordered" evidence="13">
    <location>
        <begin position="83"/>
        <end position="104"/>
    </location>
</feature>
<evidence type="ECO:0000313" key="15">
    <source>
        <dbReference type="Proteomes" id="UP001152799"/>
    </source>
</evidence>
<dbReference type="PANTHER" id="PTHR21268:SF2">
    <property type="entry name" value="NADH DEHYDROGENASE [UBIQUINONE] IRON-SULFUR PROTEIN 5"/>
    <property type="match status" value="1"/>
</dbReference>
<evidence type="ECO:0000256" key="1">
    <source>
        <dbReference type="ARBA" id="ARBA00003195"/>
    </source>
</evidence>
<evidence type="ECO:0000256" key="12">
    <source>
        <dbReference type="PIRSR" id="PIRSR619342-50"/>
    </source>
</evidence>
<proteinExistence type="inferred from homology"/>
<gene>
    <name evidence="14" type="ORF">CEUTPL_LOCUS6960</name>
</gene>
<evidence type="ECO:0000256" key="2">
    <source>
        <dbReference type="ARBA" id="ARBA00004569"/>
    </source>
</evidence>
<feature type="disulfide bond" evidence="12">
    <location>
        <begin position="29"/>
        <end position="62"/>
    </location>
</feature>
<reference evidence="14" key="1">
    <citation type="submission" date="2022-01" db="EMBL/GenBank/DDBJ databases">
        <authorList>
            <person name="King R."/>
        </authorList>
    </citation>
    <scope>NUCLEOTIDE SEQUENCE</scope>
</reference>
<keyword evidence="11 12" id="KW-1015">Disulfide bond</keyword>
<protein>
    <recommendedName>
        <fullName evidence="16">Complex I-15 kDa</fullName>
    </recommendedName>
</protein>
<evidence type="ECO:0000256" key="5">
    <source>
        <dbReference type="ARBA" id="ARBA00022448"/>
    </source>
</evidence>
<dbReference type="GO" id="GO:0005743">
    <property type="term" value="C:mitochondrial inner membrane"/>
    <property type="evidence" value="ECO:0007669"/>
    <property type="project" value="UniProtKB-SubCell"/>
</dbReference>
<sequence>MSILSPFVKSPFNDVFYPAVTNQWGKGPCKEIEMKTLDCLEAYGMARGMKECENLLRDFDECVFKRKQFQRIMAMRMERHRQHFAGERTGADKYTKEPPLNDSY</sequence>
<feature type="disulfide bond" evidence="12">
    <location>
        <begin position="39"/>
        <end position="52"/>
    </location>
</feature>
<keyword evidence="15" id="KW-1185">Reference proteome</keyword>
<evidence type="ECO:0000256" key="3">
    <source>
        <dbReference type="ARBA" id="ARBA00004637"/>
    </source>
</evidence>
<dbReference type="OrthoDB" id="9992197at2759"/>
<comment type="similarity">
    <text evidence="4">Belongs to the complex I NDUFS5 subunit family.</text>
</comment>
<name>A0A9N9MSU2_9CUCU</name>
<evidence type="ECO:0000256" key="6">
    <source>
        <dbReference type="ARBA" id="ARBA00022660"/>
    </source>
</evidence>
<dbReference type="EMBL" id="OU892279">
    <property type="protein sequence ID" value="CAG9766375.1"/>
    <property type="molecule type" value="Genomic_DNA"/>
</dbReference>
<dbReference type="AlphaFoldDB" id="A0A9N9MSU2"/>
<evidence type="ECO:0000256" key="11">
    <source>
        <dbReference type="ARBA" id="ARBA00023157"/>
    </source>
</evidence>
<evidence type="ECO:0000256" key="8">
    <source>
        <dbReference type="ARBA" id="ARBA00022982"/>
    </source>
</evidence>
<comment type="subcellular location">
    <subcellularLocation>
        <location evidence="3">Mitochondrion inner membrane</location>
        <topology evidence="3">Peripheral membrane protein</topology>
    </subcellularLocation>
    <subcellularLocation>
        <location evidence="2">Mitochondrion intermembrane space</location>
    </subcellularLocation>
</comment>
<evidence type="ECO:0000256" key="7">
    <source>
        <dbReference type="ARBA" id="ARBA00022792"/>
    </source>
</evidence>
<comment type="function">
    <text evidence="1">Accessory subunit of the mitochondrial membrane respiratory chain NADH dehydrogenase (Complex I), that is believed not to be involved in catalysis. Complex I functions in the transfer of electrons from NADH to the respiratory chain. The immediate electron acceptor for the enzyme is believed to be ubiquinone.</text>
</comment>
<dbReference type="Proteomes" id="UP001152799">
    <property type="component" value="Chromosome 3"/>
</dbReference>
<feature type="compositionally biased region" description="Basic and acidic residues" evidence="13">
    <location>
        <begin position="84"/>
        <end position="96"/>
    </location>
</feature>
<organism evidence="14 15">
    <name type="scientific">Ceutorhynchus assimilis</name>
    <name type="common">cabbage seed weevil</name>
    <dbReference type="NCBI Taxonomy" id="467358"/>
    <lineage>
        <taxon>Eukaryota</taxon>
        <taxon>Metazoa</taxon>
        <taxon>Ecdysozoa</taxon>
        <taxon>Arthropoda</taxon>
        <taxon>Hexapoda</taxon>
        <taxon>Insecta</taxon>
        <taxon>Pterygota</taxon>
        <taxon>Neoptera</taxon>
        <taxon>Endopterygota</taxon>
        <taxon>Coleoptera</taxon>
        <taxon>Polyphaga</taxon>
        <taxon>Cucujiformia</taxon>
        <taxon>Curculionidae</taxon>
        <taxon>Ceutorhynchinae</taxon>
        <taxon>Ceutorhynchus</taxon>
    </lineage>
</organism>
<evidence type="ECO:0000313" key="14">
    <source>
        <dbReference type="EMBL" id="CAG9766375.1"/>
    </source>
</evidence>
<keyword evidence="10" id="KW-0472">Membrane</keyword>
<dbReference type="PANTHER" id="PTHR21268">
    <property type="entry name" value="NADH DEHYDROGENASE [UBIQUINONE] IRON-SULFUR PROTEIN 5"/>
    <property type="match status" value="1"/>
</dbReference>